<proteinExistence type="predicted"/>
<dbReference type="SUPFAM" id="SSF52833">
    <property type="entry name" value="Thioredoxin-like"/>
    <property type="match status" value="1"/>
</dbReference>
<reference evidence="2" key="1">
    <citation type="submission" date="2022-09" db="EMBL/GenBank/DDBJ databases">
        <title>Shewanella sp. KJ10-1 sp.nov, isolated from marine algae.</title>
        <authorList>
            <person name="Butt M."/>
            <person name="Lee J.K."/>
            <person name="Kim J.M."/>
            <person name="Choi D.G."/>
        </authorList>
    </citation>
    <scope>NUCLEOTIDE SEQUENCE</scope>
    <source>
        <strain evidence="2">KJ10-1</strain>
    </source>
</reference>
<protein>
    <submittedName>
        <fullName evidence="2">Glutathione S-transferase N-terminal domain-containing protein</fullName>
    </submittedName>
</protein>
<evidence type="ECO:0000313" key="2">
    <source>
        <dbReference type="EMBL" id="MCT8986092.1"/>
    </source>
</evidence>
<dbReference type="Gene3D" id="3.40.30.10">
    <property type="entry name" value="Glutaredoxin"/>
    <property type="match status" value="1"/>
</dbReference>
<feature type="domain" description="GST N-terminal" evidence="1">
    <location>
        <begin position="1"/>
        <end position="65"/>
    </location>
</feature>
<organism evidence="2 3">
    <name type="scientific">Shewanella phaeophyticola</name>
    <dbReference type="NCBI Taxonomy" id="2978345"/>
    <lineage>
        <taxon>Bacteria</taxon>
        <taxon>Pseudomonadati</taxon>
        <taxon>Pseudomonadota</taxon>
        <taxon>Gammaproteobacteria</taxon>
        <taxon>Alteromonadales</taxon>
        <taxon>Shewanellaceae</taxon>
        <taxon>Shewanella</taxon>
    </lineage>
</organism>
<dbReference type="EMBL" id="JAODOQ010000001">
    <property type="protein sequence ID" value="MCT8986092.1"/>
    <property type="molecule type" value="Genomic_DNA"/>
</dbReference>
<dbReference type="InterPro" id="IPR004045">
    <property type="entry name" value="Glutathione_S-Trfase_N"/>
</dbReference>
<comment type="caution">
    <text evidence="2">The sequence shown here is derived from an EMBL/GenBank/DDBJ whole genome shotgun (WGS) entry which is preliminary data.</text>
</comment>
<dbReference type="InterPro" id="IPR036249">
    <property type="entry name" value="Thioredoxin-like_sf"/>
</dbReference>
<dbReference type="Pfam" id="PF13409">
    <property type="entry name" value="GST_N_2"/>
    <property type="match status" value="1"/>
</dbReference>
<gene>
    <name evidence="2" type="ORF">N4T56_05820</name>
</gene>
<sequence length="65" mass="7110">MLKAYGDSVSGNCYKVQLVLHMLNIEHQWQEMSIAKGDTQTAAYLAKNPTGKIPLIELDDGVFGG</sequence>
<dbReference type="RefSeq" id="WP_261732545.1">
    <property type="nucleotide sequence ID" value="NZ_JAODOQ010000001.1"/>
</dbReference>
<dbReference type="PROSITE" id="PS50404">
    <property type="entry name" value="GST_NTER"/>
    <property type="match status" value="1"/>
</dbReference>
<accession>A0ABT2P0V7</accession>
<evidence type="ECO:0000313" key="3">
    <source>
        <dbReference type="Proteomes" id="UP001431192"/>
    </source>
</evidence>
<dbReference type="Proteomes" id="UP001431192">
    <property type="component" value="Unassembled WGS sequence"/>
</dbReference>
<evidence type="ECO:0000259" key="1">
    <source>
        <dbReference type="PROSITE" id="PS50404"/>
    </source>
</evidence>
<keyword evidence="3" id="KW-1185">Reference proteome</keyword>
<name>A0ABT2P0V7_9GAMM</name>